<dbReference type="GO" id="GO:0005739">
    <property type="term" value="C:mitochondrion"/>
    <property type="evidence" value="ECO:0007669"/>
    <property type="project" value="UniProtKB-SubCell"/>
</dbReference>
<dbReference type="InterPro" id="IPR040144">
    <property type="entry name" value="RAP1GDS1"/>
</dbReference>
<accession>Q4TFD0</accession>
<dbReference type="GO" id="GO:0005085">
    <property type="term" value="F:guanyl-nucleotide exchange factor activity"/>
    <property type="evidence" value="ECO:0007669"/>
    <property type="project" value="InterPro"/>
</dbReference>
<dbReference type="EMBL" id="CAAE01004671">
    <property type="protein sequence ID" value="CAF88402.1"/>
    <property type="molecule type" value="Genomic_DNA"/>
</dbReference>
<comment type="subcellular location">
    <subcellularLocation>
        <location evidence="3">Cytoplasm</location>
        <location evidence="3">Cytosol</location>
    </subcellularLocation>
    <subcellularLocation>
        <location evidence="2">Endoplasmic reticulum</location>
    </subcellularLocation>
    <subcellularLocation>
        <location evidence="1">Mitochondrion</location>
    </subcellularLocation>
</comment>
<comment type="caution">
    <text evidence="8">The sequence shown here is derived from an EMBL/GenBank/DDBJ whole genome shotgun (WGS) entry which is preliminary data.</text>
</comment>
<keyword evidence="5" id="KW-0256">Endoplasmic reticulum</keyword>
<evidence type="ECO:0000256" key="5">
    <source>
        <dbReference type="ARBA" id="ARBA00022824"/>
    </source>
</evidence>
<gene>
    <name evidence="7" type="ORF">GSTENG00000323001</name>
    <name evidence="8" type="ORF">GSTENG00001713001</name>
</gene>
<evidence type="ECO:0000256" key="2">
    <source>
        <dbReference type="ARBA" id="ARBA00004240"/>
    </source>
</evidence>
<dbReference type="PANTHER" id="PTHR10957">
    <property type="entry name" value="RAP1 GTPASE-GDP DISSOCIATION STIMULATOR 1"/>
    <property type="match status" value="1"/>
</dbReference>
<organism evidence="8">
    <name type="scientific">Tetraodon nigroviridis</name>
    <name type="common">Spotted green pufferfish</name>
    <name type="synonym">Chelonodon nigroviridis</name>
    <dbReference type="NCBI Taxonomy" id="99883"/>
    <lineage>
        <taxon>Eukaryota</taxon>
        <taxon>Metazoa</taxon>
        <taxon>Chordata</taxon>
        <taxon>Craniata</taxon>
        <taxon>Vertebrata</taxon>
        <taxon>Euteleostomi</taxon>
        <taxon>Actinopterygii</taxon>
        <taxon>Neopterygii</taxon>
        <taxon>Teleostei</taxon>
        <taxon>Neoteleostei</taxon>
        <taxon>Acanthomorphata</taxon>
        <taxon>Eupercaria</taxon>
        <taxon>Tetraodontiformes</taxon>
        <taxon>Tetradontoidea</taxon>
        <taxon>Tetraodontidae</taxon>
        <taxon>Tetraodon</taxon>
    </lineage>
</organism>
<evidence type="ECO:0000313" key="7">
    <source>
        <dbReference type="EMBL" id="CAF87508.1"/>
    </source>
</evidence>
<dbReference type="InterPro" id="IPR011989">
    <property type="entry name" value="ARM-like"/>
</dbReference>
<dbReference type="OrthoDB" id="26149at2759"/>
<reference evidence="8" key="1">
    <citation type="journal article" date="2004" name="Nature">
        <title>Genome duplication in the teleost fish Tetraodon nigroviridis reveals the early vertebrate proto-karyotype.</title>
        <authorList>
            <person name="Jaillon O."/>
            <person name="Aury J.-M."/>
            <person name="Brunet F."/>
            <person name="Petit J.-L."/>
            <person name="Stange-Thomann N."/>
            <person name="Mauceli E."/>
            <person name="Bouneau L."/>
            <person name="Fischer C."/>
            <person name="Ozouf-Costaz C."/>
            <person name="Bernot A."/>
            <person name="Nicaud S."/>
            <person name="Jaffe D."/>
            <person name="Fisher S."/>
            <person name="Lutfalla G."/>
            <person name="Dossat C."/>
            <person name="Segurens B."/>
            <person name="Dasilva C."/>
            <person name="Salanoubat M."/>
            <person name="Levy M."/>
            <person name="Boudet N."/>
            <person name="Castellano S."/>
            <person name="Anthouard V."/>
            <person name="Jubin C."/>
            <person name="Castelli V."/>
            <person name="Katinka M."/>
            <person name="Vacherie B."/>
            <person name="Biemont C."/>
            <person name="Skalli Z."/>
            <person name="Cattolico L."/>
            <person name="Poulain J."/>
            <person name="De Berardinis V."/>
            <person name="Cruaud C."/>
            <person name="Duprat S."/>
            <person name="Brottier P."/>
            <person name="Coutanceau J.-P."/>
            <person name="Gouzy J."/>
            <person name="Parra G."/>
            <person name="Lardier G."/>
            <person name="Chapple C."/>
            <person name="McKernan K.J."/>
            <person name="McEwan P."/>
            <person name="Bosak S."/>
            <person name="Kellis M."/>
            <person name="Volff J.-N."/>
            <person name="Guigo R."/>
            <person name="Zody M.C."/>
            <person name="Mesirov J."/>
            <person name="Lindblad-Toh K."/>
            <person name="Birren B."/>
            <person name="Nusbaum C."/>
            <person name="Kahn D."/>
            <person name="Robinson-Rechavi M."/>
            <person name="Laudet V."/>
            <person name="Schachter V."/>
            <person name="Quetier F."/>
            <person name="Saurin W."/>
            <person name="Scarpelli C."/>
            <person name="Wincker P."/>
            <person name="Lander E.S."/>
            <person name="Weissenbach J."/>
            <person name="Roest Crollius H."/>
        </authorList>
    </citation>
    <scope>NUCLEOTIDE SEQUENCE [LARGE SCALE GENOMIC DNA]</scope>
</reference>
<dbReference type="SUPFAM" id="SSF48371">
    <property type="entry name" value="ARM repeat"/>
    <property type="match status" value="1"/>
</dbReference>
<evidence type="ECO:0000256" key="4">
    <source>
        <dbReference type="ARBA" id="ARBA00022490"/>
    </source>
</evidence>
<dbReference type="KEGG" id="tng:GSTEN00000323G001"/>
<sequence>SEEATLVLGRDPVLLARVVEWCGARDHAGVRGEACRLLAALIRHSRSPEVVRAVVHVGGVQHLISMATSEHVIMQNEALVALTIACAADVG</sequence>
<dbReference type="KEGG" id="tng:GSTEN00001713G001"/>
<evidence type="ECO:0000256" key="1">
    <source>
        <dbReference type="ARBA" id="ARBA00004173"/>
    </source>
</evidence>
<keyword evidence="6" id="KW-0496">Mitochondrion</keyword>
<keyword evidence="4" id="KW-0963">Cytoplasm</keyword>
<evidence type="ECO:0000313" key="8">
    <source>
        <dbReference type="EMBL" id="CAF88402.1"/>
    </source>
</evidence>
<dbReference type="GO" id="GO:0005783">
    <property type="term" value="C:endoplasmic reticulum"/>
    <property type="evidence" value="ECO:0007669"/>
    <property type="project" value="UniProtKB-SubCell"/>
</dbReference>
<protein>
    <submittedName>
        <fullName evidence="8">(spotted green pufferfish) hypothetical protein</fullName>
    </submittedName>
</protein>
<dbReference type="EMBL" id="CAAE01002601">
    <property type="protein sequence ID" value="CAF87508.1"/>
    <property type="molecule type" value="Genomic_DNA"/>
</dbReference>
<evidence type="ECO:0000256" key="3">
    <source>
        <dbReference type="ARBA" id="ARBA00004514"/>
    </source>
</evidence>
<dbReference type="InterPro" id="IPR016024">
    <property type="entry name" value="ARM-type_fold"/>
</dbReference>
<reference evidence="8" key="2">
    <citation type="submission" date="2004-02" db="EMBL/GenBank/DDBJ databases">
        <authorList>
            <consortium name="Genoscope"/>
            <consortium name="Whitehead Institute Centre for Genome Research"/>
        </authorList>
    </citation>
    <scope>NUCLEOTIDE SEQUENCE</scope>
</reference>
<dbReference type="AlphaFoldDB" id="Q4TFD0"/>
<dbReference type="InterPro" id="IPR000225">
    <property type="entry name" value="Armadillo"/>
</dbReference>
<dbReference type="Gene3D" id="1.25.10.10">
    <property type="entry name" value="Leucine-rich Repeat Variant"/>
    <property type="match status" value="1"/>
</dbReference>
<dbReference type="Pfam" id="PF00514">
    <property type="entry name" value="Arm"/>
    <property type="match status" value="1"/>
</dbReference>
<proteinExistence type="predicted"/>
<feature type="non-terminal residue" evidence="8">
    <location>
        <position position="1"/>
    </location>
</feature>
<feature type="non-terminal residue" evidence="8">
    <location>
        <position position="91"/>
    </location>
</feature>
<name>Q4TFD0_TETNG</name>
<dbReference type="GO" id="GO:0005829">
    <property type="term" value="C:cytosol"/>
    <property type="evidence" value="ECO:0007669"/>
    <property type="project" value="UniProtKB-SubCell"/>
</dbReference>
<evidence type="ECO:0000256" key="6">
    <source>
        <dbReference type="ARBA" id="ARBA00023128"/>
    </source>
</evidence>